<keyword evidence="1" id="KW-0175">Coiled coil</keyword>
<evidence type="ECO:0000313" key="2">
    <source>
        <dbReference type="EMBL" id="QHT83246.1"/>
    </source>
</evidence>
<name>A0A6C0HSX4_9ZZZZ</name>
<dbReference type="EMBL" id="MN740006">
    <property type="protein sequence ID" value="QHT83246.1"/>
    <property type="molecule type" value="Genomic_DNA"/>
</dbReference>
<organism evidence="2">
    <name type="scientific">viral metagenome</name>
    <dbReference type="NCBI Taxonomy" id="1070528"/>
    <lineage>
        <taxon>unclassified sequences</taxon>
        <taxon>metagenomes</taxon>
        <taxon>organismal metagenomes</taxon>
    </lineage>
</organism>
<protein>
    <submittedName>
        <fullName evidence="2">Uncharacterized protein</fullName>
    </submittedName>
</protein>
<reference evidence="2" key="1">
    <citation type="journal article" date="2020" name="Nature">
        <title>Giant virus diversity and host interactions through global metagenomics.</title>
        <authorList>
            <person name="Schulz F."/>
            <person name="Roux S."/>
            <person name="Paez-Espino D."/>
            <person name="Jungbluth S."/>
            <person name="Walsh D.A."/>
            <person name="Denef V.J."/>
            <person name="McMahon K.D."/>
            <person name="Konstantinidis K.T."/>
            <person name="Eloe-Fadrosh E.A."/>
            <person name="Kyrpides N.C."/>
            <person name="Woyke T."/>
        </authorList>
    </citation>
    <scope>NUCLEOTIDE SEQUENCE</scope>
    <source>
        <strain evidence="2">GVMAG-M-3300023184-167</strain>
    </source>
</reference>
<dbReference type="AlphaFoldDB" id="A0A6C0HSX4"/>
<proteinExistence type="predicted"/>
<evidence type="ECO:0000256" key="1">
    <source>
        <dbReference type="SAM" id="Coils"/>
    </source>
</evidence>
<sequence>MDLIDFDYVVLPSTPSYYDLEQNVISQKKKIDELTETVKEMQLELQKMKKNKMKHIDRLETKLEENKFRRIEGLESKFKVLEEKTIEELEKRQNMRQDMQILKQIHNNLMIEFYYIELSDVMQCLKKFQTSYIYKGNEDHRLKHIAFLKKSNEEKLKLKINRNISFTINDDIQQILDEKKNIRESYEFVVDESSKLNVKKIEFPVNSKLVDLRNLIIISPKDVICHFYNIQELKYCPYTIRKSSNGIETVIHLSRENFIINYNDKIPVTVPDYLNISEKNYEKSFIDYTHEELSVQMKSYHF</sequence>
<feature type="coiled-coil region" evidence="1">
    <location>
        <begin position="17"/>
        <end position="65"/>
    </location>
</feature>
<accession>A0A6C0HSX4</accession>